<feature type="transmembrane region" description="Helical" evidence="1">
    <location>
        <begin position="146"/>
        <end position="171"/>
    </location>
</feature>
<dbReference type="PANTHER" id="PTHR33979:SF2">
    <property type="entry name" value="PEPTIDASE M50B-LIKE-DOMAIN-CONTAINING PROTEIN"/>
    <property type="match status" value="1"/>
</dbReference>
<evidence type="ECO:0000313" key="3">
    <source>
        <dbReference type="Proteomes" id="UP000670947"/>
    </source>
</evidence>
<accession>A0ABS3WDB6</accession>
<dbReference type="RefSeq" id="WP_208849049.1">
    <property type="nucleotide sequence ID" value="NZ_JAGGDJ010000016.1"/>
</dbReference>
<keyword evidence="1" id="KW-0472">Membrane</keyword>
<dbReference type="Pfam" id="PF13398">
    <property type="entry name" value="Peptidase_M50B"/>
    <property type="match status" value="1"/>
</dbReference>
<dbReference type="Proteomes" id="UP000670947">
    <property type="component" value="Unassembled WGS sequence"/>
</dbReference>
<feature type="transmembrane region" description="Helical" evidence="1">
    <location>
        <begin position="5"/>
        <end position="25"/>
    </location>
</feature>
<gene>
    <name evidence="2" type="ORF">I8J29_18805</name>
</gene>
<dbReference type="PANTHER" id="PTHR33979">
    <property type="entry name" value="OS02G0221600 PROTEIN"/>
    <property type="match status" value="1"/>
</dbReference>
<feature type="transmembrane region" description="Helical" evidence="1">
    <location>
        <begin position="191"/>
        <end position="210"/>
    </location>
</feature>
<dbReference type="InterPro" id="IPR049500">
    <property type="entry name" value="Peptidase_M50B-like"/>
</dbReference>
<keyword evidence="1" id="KW-1133">Transmembrane helix</keyword>
<keyword evidence="1" id="KW-0812">Transmembrane</keyword>
<comment type="caution">
    <text evidence="2">The sequence shown here is derived from an EMBL/GenBank/DDBJ whole genome shotgun (WGS) entry which is preliminary data.</text>
</comment>
<feature type="transmembrane region" description="Helical" evidence="1">
    <location>
        <begin position="123"/>
        <end position="139"/>
    </location>
</feature>
<sequence>MNWKFAGYIVVALIVIHLPFVGLFFKIANTLVHESAHALTSLAMKGQVGQIQLYANTEGVTYTASPSKLASVVTSLAGYVGSSLFALLLAVLCARRKHAVILWLFLVLAVVNALLWVRNPFGIGWLLVFTVLLAFALWRRGSWASALAIGLFVFVLAESVSSSFAILWLSLYAPAGAGDAANLGRDTVLPTAFWGFFFLVQACAFGFVSARTVLWRGRGKGGGAAFPRQLSS</sequence>
<protein>
    <submittedName>
        <fullName evidence="2">M50 family metallopeptidase</fullName>
    </submittedName>
</protein>
<organism evidence="2 3">
    <name type="scientific">Paenibacillus artemisiicola</name>
    <dbReference type="NCBI Taxonomy" id="1172618"/>
    <lineage>
        <taxon>Bacteria</taxon>
        <taxon>Bacillati</taxon>
        <taxon>Bacillota</taxon>
        <taxon>Bacilli</taxon>
        <taxon>Bacillales</taxon>
        <taxon>Paenibacillaceae</taxon>
        <taxon>Paenibacillus</taxon>
    </lineage>
</organism>
<proteinExistence type="predicted"/>
<feature type="transmembrane region" description="Helical" evidence="1">
    <location>
        <begin position="99"/>
        <end position="117"/>
    </location>
</feature>
<keyword evidence="3" id="KW-1185">Reference proteome</keyword>
<evidence type="ECO:0000256" key="1">
    <source>
        <dbReference type="SAM" id="Phobius"/>
    </source>
</evidence>
<name>A0ABS3WDB6_9BACL</name>
<feature type="transmembrane region" description="Helical" evidence="1">
    <location>
        <begin position="69"/>
        <end position="92"/>
    </location>
</feature>
<reference evidence="2 3" key="1">
    <citation type="submission" date="2021-03" db="EMBL/GenBank/DDBJ databases">
        <title>Paenibacillus artemisicola MWE-103 whole genome sequence.</title>
        <authorList>
            <person name="Ham Y.J."/>
        </authorList>
    </citation>
    <scope>NUCLEOTIDE SEQUENCE [LARGE SCALE GENOMIC DNA]</scope>
    <source>
        <strain evidence="2 3">MWE-103</strain>
    </source>
</reference>
<evidence type="ECO:0000313" key="2">
    <source>
        <dbReference type="EMBL" id="MBO7746263.1"/>
    </source>
</evidence>
<dbReference type="EMBL" id="JAGGDJ010000016">
    <property type="protein sequence ID" value="MBO7746263.1"/>
    <property type="molecule type" value="Genomic_DNA"/>
</dbReference>